<accession>A0A840Z1M3</accession>
<name>A0A840Z1M3_9SPHN</name>
<keyword evidence="2 3" id="KW-0732">Signal</keyword>
<feature type="chain" id="PRO_5032985619" evidence="3">
    <location>
        <begin position="22"/>
        <end position="284"/>
    </location>
</feature>
<evidence type="ECO:0000313" key="4">
    <source>
        <dbReference type="EMBL" id="MBB5719888.1"/>
    </source>
</evidence>
<reference evidence="4 5" key="1">
    <citation type="submission" date="2020-08" db="EMBL/GenBank/DDBJ databases">
        <title>Genomic Encyclopedia of Type Strains, Phase IV (KMG-IV): sequencing the most valuable type-strain genomes for metagenomic binning, comparative biology and taxonomic classification.</title>
        <authorList>
            <person name="Goeker M."/>
        </authorList>
    </citation>
    <scope>NUCLEOTIDE SEQUENCE [LARGE SCALE GENOMIC DNA]</scope>
    <source>
        <strain evidence="4 5">DSM 27203</strain>
    </source>
</reference>
<dbReference type="Pfam" id="PF03524">
    <property type="entry name" value="CagX"/>
    <property type="match status" value="1"/>
</dbReference>
<evidence type="ECO:0000256" key="2">
    <source>
        <dbReference type="ARBA" id="ARBA00022729"/>
    </source>
</evidence>
<proteinExistence type="inferred from homology"/>
<evidence type="ECO:0000313" key="5">
    <source>
        <dbReference type="Proteomes" id="UP000554342"/>
    </source>
</evidence>
<dbReference type="AlphaFoldDB" id="A0A840Z1M3"/>
<dbReference type="InterPro" id="IPR010258">
    <property type="entry name" value="Conjugal_tfr_TrbG/VirB9/CagX"/>
</dbReference>
<dbReference type="CDD" id="cd06911">
    <property type="entry name" value="VirB9_CagX_TrbG"/>
    <property type="match status" value="1"/>
</dbReference>
<dbReference type="NCBIfam" id="TIGR02775">
    <property type="entry name" value="TrbG_Ti"/>
    <property type="match status" value="1"/>
</dbReference>
<evidence type="ECO:0000256" key="3">
    <source>
        <dbReference type="SAM" id="SignalP"/>
    </source>
</evidence>
<feature type="signal peptide" evidence="3">
    <location>
        <begin position="1"/>
        <end position="21"/>
    </location>
</feature>
<dbReference type="InterPro" id="IPR033645">
    <property type="entry name" value="VirB9/CagX/TrbG_C"/>
</dbReference>
<dbReference type="EMBL" id="JACIJI010000006">
    <property type="protein sequence ID" value="MBB5719888.1"/>
    <property type="molecule type" value="Genomic_DNA"/>
</dbReference>
<dbReference type="Gene3D" id="2.60.40.2500">
    <property type="match status" value="1"/>
</dbReference>
<protein>
    <submittedName>
        <fullName evidence="4">Type IV secretion system protein VirB9</fullName>
    </submittedName>
</protein>
<comment type="similarity">
    <text evidence="1">Belongs to the TrbG/VirB9 family.</text>
</comment>
<dbReference type="InterPro" id="IPR038161">
    <property type="entry name" value="VirB9/CagX/TrbG_C_sf"/>
</dbReference>
<keyword evidence="5" id="KW-1185">Reference proteome</keyword>
<dbReference type="Proteomes" id="UP000554342">
    <property type="component" value="Unassembled WGS sequence"/>
</dbReference>
<dbReference type="InterPro" id="IPR014142">
    <property type="entry name" value="TrbG_Ti"/>
</dbReference>
<gene>
    <name evidence="4" type="ORF">FHR23_002844</name>
</gene>
<sequence length="284" mass="30729">MTMTKFPFVIAALMLPAPALANTPPKGPQFVAAATQAARVAPRASGWQGATQLFVYAPGGLYEVYAAVGQVTDIVLQEGETLSDTGAVAAGDTVRWVIGEAASGSGASRRTHILVKPTDPGLVTNLVINTDRRTYHVELRSTGATYMASVAFAYPQDELIAIRAQRQARETYAATQVQTGIDPAMLDFSYRLKGAHPAWRPTEVFDDGAKTYILFPADIAQSELPPLFLVGESGKAAKAELVNYRVSGRYMVVDRLFSVAELRLGTKKQQIVRIERTSGWGRRP</sequence>
<organism evidence="4 5">
    <name type="scientific">Stakelama sediminis</name>
    <dbReference type="NCBI Taxonomy" id="463200"/>
    <lineage>
        <taxon>Bacteria</taxon>
        <taxon>Pseudomonadati</taxon>
        <taxon>Pseudomonadota</taxon>
        <taxon>Alphaproteobacteria</taxon>
        <taxon>Sphingomonadales</taxon>
        <taxon>Sphingomonadaceae</taxon>
        <taxon>Stakelama</taxon>
    </lineage>
</organism>
<evidence type="ECO:0000256" key="1">
    <source>
        <dbReference type="ARBA" id="ARBA00006135"/>
    </source>
</evidence>
<comment type="caution">
    <text evidence="4">The sequence shown here is derived from an EMBL/GenBank/DDBJ whole genome shotgun (WGS) entry which is preliminary data.</text>
</comment>
<dbReference type="RefSeq" id="WP_246359904.1">
    <property type="nucleotide sequence ID" value="NZ_BAABIF010000006.1"/>
</dbReference>